<keyword evidence="1" id="KW-1133">Transmembrane helix</keyword>
<organism evidence="2 3">
    <name type="scientific">Metschnikowia pulcherrima</name>
    <dbReference type="NCBI Taxonomy" id="27326"/>
    <lineage>
        <taxon>Eukaryota</taxon>
        <taxon>Fungi</taxon>
        <taxon>Dikarya</taxon>
        <taxon>Ascomycota</taxon>
        <taxon>Saccharomycotina</taxon>
        <taxon>Pichiomycetes</taxon>
        <taxon>Metschnikowiaceae</taxon>
        <taxon>Metschnikowia</taxon>
    </lineage>
</organism>
<name>A0A8H7GPE6_9ASCO</name>
<keyword evidence="3" id="KW-1185">Reference proteome</keyword>
<dbReference type="Proteomes" id="UP000649328">
    <property type="component" value="Unassembled WGS sequence"/>
</dbReference>
<accession>A0A8H7GPE6</accession>
<gene>
    <name evidence="2" type="ORF">HF325_004451</name>
</gene>
<evidence type="ECO:0000313" key="3">
    <source>
        <dbReference type="Proteomes" id="UP000649328"/>
    </source>
</evidence>
<sequence>MARPAAVIPAWVFAAPLGIVIGPVLFDSALEFVALPALSVPFRAVGAMELVALPSTSAPIRTVSFNPARTFPRTVWLFPTSMPAADERFKLIKVSARIRNCIVMKEKKDRENKWHLASRPSFL</sequence>
<keyword evidence="1" id="KW-0472">Membrane</keyword>
<keyword evidence="1" id="KW-0812">Transmembrane</keyword>
<reference evidence="2" key="1">
    <citation type="submission" date="2020-10" db="EMBL/GenBank/DDBJ databases">
        <title>The Whole-Genome Sequence of Metschnikowia persimmonesis, a Novel Endophytic Yeast Species Isolated from Medicinal Plant Diospyros kaki Thumb.</title>
        <authorList>
            <person name="Rahmat E."/>
            <person name="Kang Y."/>
        </authorList>
    </citation>
    <scope>NUCLEOTIDE SEQUENCE</scope>
    <source>
        <strain evidence="2">KIOM G15050</strain>
    </source>
</reference>
<feature type="transmembrane region" description="Helical" evidence="1">
    <location>
        <begin position="7"/>
        <end position="26"/>
    </location>
</feature>
<protein>
    <submittedName>
        <fullName evidence="2">Uncharacterized protein</fullName>
    </submittedName>
</protein>
<proteinExistence type="predicted"/>
<evidence type="ECO:0000313" key="2">
    <source>
        <dbReference type="EMBL" id="KAF8000662.1"/>
    </source>
</evidence>
<comment type="caution">
    <text evidence="2">The sequence shown here is derived from an EMBL/GenBank/DDBJ whole genome shotgun (WGS) entry which is preliminary data.</text>
</comment>
<dbReference type="AlphaFoldDB" id="A0A8H7GPE6"/>
<evidence type="ECO:0000256" key="1">
    <source>
        <dbReference type="SAM" id="Phobius"/>
    </source>
</evidence>
<dbReference type="EMBL" id="JACBPP010000006">
    <property type="protein sequence ID" value="KAF8000662.1"/>
    <property type="molecule type" value="Genomic_DNA"/>
</dbReference>